<keyword evidence="4 5" id="KW-0472">Membrane</keyword>
<evidence type="ECO:0000256" key="1">
    <source>
        <dbReference type="ARBA" id="ARBA00004141"/>
    </source>
</evidence>
<evidence type="ECO:0000256" key="4">
    <source>
        <dbReference type="ARBA" id="ARBA00023136"/>
    </source>
</evidence>
<feature type="transmembrane region" description="Helical" evidence="5">
    <location>
        <begin position="62"/>
        <end position="79"/>
    </location>
</feature>
<keyword evidence="3 5" id="KW-1133">Transmembrane helix</keyword>
<proteinExistence type="predicted"/>
<dbReference type="NCBIfam" id="NF037968">
    <property type="entry name" value="SemiSWEET_2"/>
    <property type="match status" value="1"/>
</dbReference>
<dbReference type="GO" id="GO:0051119">
    <property type="term" value="F:sugar transmembrane transporter activity"/>
    <property type="evidence" value="ECO:0007669"/>
    <property type="project" value="InterPro"/>
</dbReference>
<name>A0A2H0Y1R6_UNCSA</name>
<organism evidence="6 7">
    <name type="scientific">Candidatus Saganbacteria bacterium CG08_land_8_20_14_0_20_45_16</name>
    <dbReference type="NCBI Taxonomy" id="2014293"/>
    <lineage>
        <taxon>Bacteria</taxon>
        <taxon>Bacillati</taxon>
        <taxon>Saganbacteria</taxon>
    </lineage>
</organism>
<evidence type="ECO:0000313" key="7">
    <source>
        <dbReference type="Proteomes" id="UP000231343"/>
    </source>
</evidence>
<dbReference type="Pfam" id="PF04193">
    <property type="entry name" value="PQ-loop"/>
    <property type="match status" value="1"/>
</dbReference>
<dbReference type="InterPro" id="IPR006603">
    <property type="entry name" value="PQ-loop_rpt"/>
</dbReference>
<evidence type="ECO:0000256" key="2">
    <source>
        <dbReference type="ARBA" id="ARBA00022692"/>
    </source>
</evidence>
<dbReference type="Proteomes" id="UP000231343">
    <property type="component" value="Unassembled WGS sequence"/>
</dbReference>
<accession>A0A2H0Y1R6</accession>
<evidence type="ECO:0000256" key="5">
    <source>
        <dbReference type="SAM" id="Phobius"/>
    </source>
</evidence>
<reference evidence="6 7" key="1">
    <citation type="submission" date="2017-09" db="EMBL/GenBank/DDBJ databases">
        <title>Depth-based differentiation of microbial function through sediment-hosted aquifers and enrichment of novel symbionts in the deep terrestrial subsurface.</title>
        <authorList>
            <person name="Probst A.J."/>
            <person name="Ladd B."/>
            <person name="Jarett J.K."/>
            <person name="Geller-Mcgrath D.E."/>
            <person name="Sieber C.M."/>
            <person name="Emerson J.B."/>
            <person name="Anantharaman K."/>
            <person name="Thomas B.C."/>
            <person name="Malmstrom R."/>
            <person name="Stieglmeier M."/>
            <person name="Klingl A."/>
            <person name="Woyke T."/>
            <person name="Ryan C.M."/>
            <person name="Banfield J.F."/>
        </authorList>
    </citation>
    <scope>NUCLEOTIDE SEQUENCE [LARGE SCALE GENOMIC DNA]</scope>
    <source>
        <strain evidence="6">CG08_land_8_20_14_0_20_45_16</strain>
    </source>
</reference>
<dbReference type="AlphaFoldDB" id="A0A2H0Y1R6"/>
<evidence type="ECO:0008006" key="8">
    <source>
        <dbReference type="Google" id="ProtNLM"/>
    </source>
</evidence>
<keyword evidence="2 5" id="KW-0812">Transmembrane</keyword>
<feature type="transmembrane region" description="Helical" evidence="5">
    <location>
        <begin position="6"/>
        <end position="24"/>
    </location>
</feature>
<sequence>MDNILMLGVGAAALTTAAFLPQVIKAHQSKRTEDLSLLMLVLFAAGLLLWICYGLMISSLPVIVANVITVSLTLYLLYLKLKHG</sequence>
<dbReference type="EMBL" id="PEYM01000005">
    <property type="protein sequence ID" value="PIS31673.1"/>
    <property type="molecule type" value="Genomic_DNA"/>
</dbReference>
<comment type="caution">
    <text evidence="6">The sequence shown here is derived from an EMBL/GenBank/DDBJ whole genome shotgun (WGS) entry which is preliminary data.</text>
</comment>
<feature type="transmembrane region" description="Helical" evidence="5">
    <location>
        <begin position="36"/>
        <end position="56"/>
    </location>
</feature>
<comment type="subcellular location">
    <subcellularLocation>
        <location evidence="1">Membrane</location>
        <topology evidence="1">Multi-pass membrane protein</topology>
    </subcellularLocation>
</comment>
<protein>
    <recommendedName>
        <fullName evidence="8">Glutathione synthetase</fullName>
    </recommendedName>
</protein>
<gene>
    <name evidence="6" type="ORF">COT42_00480</name>
</gene>
<dbReference type="InterPro" id="IPR047662">
    <property type="entry name" value="SemiSWEET"/>
</dbReference>
<dbReference type="GO" id="GO:0016020">
    <property type="term" value="C:membrane"/>
    <property type="evidence" value="ECO:0007669"/>
    <property type="project" value="UniProtKB-SubCell"/>
</dbReference>
<dbReference type="Gene3D" id="1.20.1280.290">
    <property type="match status" value="1"/>
</dbReference>
<evidence type="ECO:0000256" key="3">
    <source>
        <dbReference type="ARBA" id="ARBA00022989"/>
    </source>
</evidence>
<evidence type="ECO:0000313" key="6">
    <source>
        <dbReference type="EMBL" id="PIS31673.1"/>
    </source>
</evidence>